<gene>
    <name evidence="1" type="ORF">Cabys_347</name>
    <name evidence="2" type="ORF">Calab_1625</name>
</gene>
<dbReference type="PaxDb" id="880073-Calab_1625"/>
<reference evidence="1 4" key="2">
    <citation type="submission" date="2016-11" db="EMBL/GenBank/DDBJ databases">
        <title>Genomic analysis of Caldithrix abyssi and proposal of a novel bacterial phylum Caldithrichaeota.</title>
        <authorList>
            <person name="Kublanov I."/>
            <person name="Sigalova O."/>
            <person name="Gavrilov S."/>
            <person name="Lebedinsky A."/>
            <person name="Ivanova N."/>
            <person name="Daum C."/>
            <person name="Reddy T."/>
            <person name="Klenk H.P."/>
            <person name="Goker M."/>
            <person name="Reva O."/>
            <person name="Miroshnichenko M."/>
            <person name="Kyprides N."/>
            <person name="Woyke T."/>
            <person name="Gelfand M."/>
        </authorList>
    </citation>
    <scope>NUCLEOTIDE SEQUENCE [LARGE SCALE GENOMIC DNA]</scope>
    <source>
        <strain evidence="1 4">LF13</strain>
    </source>
</reference>
<evidence type="ECO:0000313" key="4">
    <source>
        <dbReference type="Proteomes" id="UP000183868"/>
    </source>
</evidence>
<evidence type="ECO:0000313" key="3">
    <source>
        <dbReference type="Proteomes" id="UP000004671"/>
    </source>
</evidence>
<dbReference type="EMBL" id="CP018099">
    <property type="protein sequence ID" value="APF17098.1"/>
    <property type="molecule type" value="Genomic_DNA"/>
</dbReference>
<dbReference type="PANTHER" id="PTHR32432:SF3">
    <property type="entry name" value="ETHANOLAMINE UTILIZATION PROTEIN EUTJ"/>
    <property type="match status" value="1"/>
</dbReference>
<accession>H1XR94</accession>
<name>H1XR94_CALAY</name>
<dbReference type="AlphaFoldDB" id="H1XR94"/>
<dbReference type="FunCoup" id="H1XR94">
    <property type="interactions" value="48"/>
</dbReference>
<dbReference type="InterPro" id="IPR043129">
    <property type="entry name" value="ATPase_NBD"/>
</dbReference>
<dbReference type="OrthoDB" id="306538at2"/>
<dbReference type="RefSeq" id="WP_006928332.1">
    <property type="nucleotide sequence ID" value="NZ_CM001402.1"/>
</dbReference>
<dbReference type="InParanoid" id="H1XR94"/>
<dbReference type="InterPro" id="IPR050696">
    <property type="entry name" value="FtsA/MreB"/>
</dbReference>
<dbReference type="InterPro" id="IPR005883">
    <property type="entry name" value="PilM"/>
</dbReference>
<reference evidence="2 3" key="1">
    <citation type="submission" date="2011-09" db="EMBL/GenBank/DDBJ databases">
        <title>The permanent draft genome of Caldithrix abyssi DSM 13497.</title>
        <authorList>
            <consortium name="US DOE Joint Genome Institute (JGI-PGF)"/>
            <person name="Lucas S."/>
            <person name="Han J."/>
            <person name="Lapidus A."/>
            <person name="Bruce D."/>
            <person name="Goodwin L."/>
            <person name="Pitluck S."/>
            <person name="Peters L."/>
            <person name="Kyrpides N."/>
            <person name="Mavromatis K."/>
            <person name="Ivanova N."/>
            <person name="Mikhailova N."/>
            <person name="Chertkov O."/>
            <person name="Detter J.C."/>
            <person name="Tapia R."/>
            <person name="Han C."/>
            <person name="Land M."/>
            <person name="Hauser L."/>
            <person name="Markowitz V."/>
            <person name="Cheng J.-F."/>
            <person name="Hugenholtz P."/>
            <person name="Woyke T."/>
            <person name="Wu D."/>
            <person name="Spring S."/>
            <person name="Brambilla E."/>
            <person name="Klenk H.-P."/>
            <person name="Eisen J.A."/>
        </authorList>
    </citation>
    <scope>NUCLEOTIDE SEQUENCE [LARGE SCALE GENOMIC DNA]</scope>
    <source>
        <strain evidence="2 3">DSM 13497</strain>
    </source>
</reference>
<dbReference type="eggNOG" id="COG4820">
    <property type="taxonomic scope" value="Bacteria"/>
</dbReference>
<dbReference type="Gene3D" id="3.30.420.40">
    <property type="match status" value="2"/>
</dbReference>
<dbReference type="Pfam" id="PF11104">
    <property type="entry name" value="PilM_2"/>
    <property type="match status" value="1"/>
</dbReference>
<dbReference type="SUPFAM" id="SSF53067">
    <property type="entry name" value="Actin-like ATPase domain"/>
    <property type="match status" value="1"/>
</dbReference>
<dbReference type="STRING" id="880073.Cabys_347"/>
<evidence type="ECO:0000313" key="1">
    <source>
        <dbReference type="EMBL" id="APF17098.1"/>
    </source>
</evidence>
<dbReference type="InterPro" id="IPR013366">
    <property type="entry name" value="EutJ"/>
</dbReference>
<keyword evidence="3" id="KW-1185">Reference proteome</keyword>
<dbReference type="Proteomes" id="UP000004671">
    <property type="component" value="Chromosome"/>
</dbReference>
<dbReference type="PANTHER" id="PTHR32432">
    <property type="entry name" value="CELL DIVISION PROTEIN FTSA-RELATED"/>
    <property type="match status" value="1"/>
</dbReference>
<dbReference type="NCBIfam" id="TIGR02529">
    <property type="entry name" value="EutJ"/>
    <property type="match status" value="1"/>
</dbReference>
<sequence length="270" mass="29491">MQRINERLNKLEEIVNDDSPLKTSGPWHVGIDLGTADIVLVVTDEEGEPLAAFMEWAEVVRDGIVVDYIGAVDIVKRLVRQAEQKLGIEIKQAITSFPPGTDPRTSRNVVENAGLKVKALIDEPSSVVHLLNITEGAVVDIGGGTTGLSVAQNGQIIYAADEPTGGHHVTLTIAGNRRISFEEAEKMKRDARTNGLMAVVEPVFQKMAEIIKNHLQPFSVSDVYLSGGTFCFPGIVDVFKQELPDVNWILPSQPLFLTPLAIASFRKKQD</sequence>
<proteinExistence type="predicted"/>
<dbReference type="KEGG" id="caby:Cabys_347"/>
<evidence type="ECO:0000313" key="2">
    <source>
        <dbReference type="EMBL" id="EHO41245.1"/>
    </source>
</evidence>
<dbReference type="HOGENOM" id="CLU_088869_0_0_0"/>
<dbReference type="CDD" id="cd24047">
    <property type="entry name" value="ASKHA_NBD_EutJ"/>
    <property type="match status" value="1"/>
</dbReference>
<dbReference type="EMBL" id="CM001402">
    <property type="protein sequence ID" value="EHO41245.1"/>
    <property type="molecule type" value="Genomic_DNA"/>
</dbReference>
<dbReference type="NCBIfam" id="NF011660">
    <property type="entry name" value="PRK15080.1"/>
    <property type="match status" value="1"/>
</dbReference>
<dbReference type="Proteomes" id="UP000183868">
    <property type="component" value="Chromosome"/>
</dbReference>
<organism evidence="2 3">
    <name type="scientific">Caldithrix abyssi DSM 13497</name>
    <dbReference type="NCBI Taxonomy" id="880073"/>
    <lineage>
        <taxon>Bacteria</taxon>
        <taxon>Pseudomonadati</taxon>
        <taxon>Calditrichota</taxon>
        <taxon>Calditrichia</taxon>
        <taxon>Calditrichales</taxon>
        <taxon>Calditrichaceae</taxon>
        <taxon>Caldithrix</taxon>
    </lineage>
</organism>
<protein>
    <submittedName>
        <fullName evidence="1 2">Ethanolamine utilization protein EutJ</fullName>
    </submittedName>
</protein>